<evidence type="ECO:0000313" key="2">
    <source>
        <dbReference type="EMBL" id="GEP03889.1"/>
    </source>
</evidence>
<keyword evidence="5" id="KW-1185">Reference proteome</keyword>
<dbReference type="InterPro" id="IPR045517">
    <property type="entry name" value="Glyoxalase_8"/>
</dbReference>
<dbReference type="AlphaFoldDB" id="A0A512J1Z9"/>
<gene>
    <name evidence="3" type="ORF">GCM10007888_36340</name>
    <name evidence="2" type="ORF">MOX02_19270</name>
</gene>
<dbReference type="OrthoDB" id="9803104at2"/>
<feature type="domain" description="Glyoxalase-related protein" evidence="1">
    <location>
        <begin position="2"/>
        <end position="58"/>
    </location>
</feature>
<evidence type="ECO:0000313" key="5">
    <source>
        <dbReference type="Proteomes" id="UP001156856"/>
    </source>
</evidence>
<proteinExistence type="predicted"/>
<dbReference type="Pfam" id="PF20066">
    <property type="entry name" value="Glyoxalase_8"/>
    <property type="match status" value="1"/>
</dbReference>
<reference evidence="3" key="1">
    <citation type="journal article" date="2014" name="Int. J. Syst. Evol. Microbiol.">
        <title>Complete genome of a new Firmicutes species belonging to the dominant human colonic microbiota ('Ruminococcus bicirculans') reveals two chromosomes and a selective capacity to utilize plant glucans.</title>
        <authorList>
            <consortium name="NISC Comparative Sequencing Program"/>
            <person name="Wegmann U."/>
            <person name="Louis P."/>
            <person name="Goesmann A."/>
            <person name="Henrissat B."/>
            <person name="Duncan S.H."/>
            <person name="Flint H.J."/>
        </authorList>
    </citation>
    <scope>NUCLEOTIDE SEQUENCE</scope>
    <source>
        <strain evidence="3">NBRC 107715</strain>
    </source>
</reference>
<dbReference type="RefSeq" id="WP_147025556.1">
    <property type="nucleotide sequence ID" value="NZ_BJZU01000030.1"/>
</dbReference>
<evidence type="ECO:0000259" key="1">
    <source>
        <dbReference type="Pfam" id="PF20066"/>
    </source>
</evidence>
<protein>
    <recommendedName>
        <fullName evidence="1">Glyoxalase-related protein domain-containing protein</fullName>
    </recommendedName>
</protein>
<dbReference type="EMBL" id="BJZU01000030">
    <property type="protein sequence ID" value="GEP03889.1"/>
    <property type="molecule type" value="Genomic_DNA"/>
</dbReference>
<accession>A0A512J1Z9</accession>
<reference evidence="3" key="4">
    <citation type="submission" date="2023-01" db="EMBL/GenBank/DDBJ databases">
        <title>Draft genome sequence of Methylobacterium oxalidis strain NBRC 107715.</title>
        <authorList>
            <person name="Sun Q."/>
            <person name="Mori K."/>
        </authorList>
    </citation>
    <scope>NUCLEOTIDE SEQUENCE</scope>
    <source>
        <strain evidence="3">NBRC 107715</strain>
    </source>
</reference>
<organism evidence="2 4">
    <name type="scientific">Methylobacterium oxalidis</name>
    <dbReference type="NCBI Taxonomy" id="944322"/>
    <lineage>
        <taxon>Bacteria</taxon>
        <taxon>Pseudomonadati</taxon>
        <taxon>Pseudomonadota</taxon>
        <taxon>Alphaproteobacteria</taxon>
        <taxon>Hyphomicrobiales</taxon>
        <taxon>Methylobacteriaceae</taxon>
        <taxon>Methylobacterium</taxon>
    </lineage>
</organism>
<dbReference type="EMBL" id="BSPK01000067">
    <property type="protein sequence ID" value="GLS65252.1"/>
    <property type="molecule type" value="Genomic_DNA"/>
</dbReference>
<name>A0A512J1Z9_9HYPH</name>
<reference evidence="5" key="2">
    <citation type="journal article" date="2019" name="Int. J. Syst. Evol. Microbiol.">
        <title>The Global Catalogue of Microorganisms (GCM) 10K type strain sequencing project: providing services to taxonomists for standard genome sequencing and annotation.</title>
        <authorList>
            <consortium name="The Broad Institute Genomics Platform"/>
            <consortium name="The Broad Institute Genome Sequencing Center for Infectious Disease"/>
            <person name="Wu L."/>
            <person name="Ma J."/>
        </authorList>
    </citation>
    <scope>NUCLEOTIDE SEQUENCE [LARGE SCALE GENOMIC DNA]</scope>
    <source>
        <strain evidence="5">NBRC 107715</strain>
    </source>
</reference>
<evidence type="ECO:0000313" key="3">
    <source>
        <dbReference type="EMBL" id="GLS65252.1"/>
    </source>
</evidence>
<evidence type="ECO:0000313" key="4">
    <source>
        <dbReference type="Proteomes" id="UP000321960"/>
    </source>
</evidence>
<dbReference type="Proteomes" id="UP001156856">
    <property type="component" value="Unassembled WGS sequence"/>
</dbReference>
<dbReference type="Proteomes" id="UP000321960">
    <property type="component" value="Unassembled WGS sequence"/>
</dbReference>
<reference evidence="2 4" key="3">
    <citation type="submission" date="2019-07" db="EMBL/GenBank/DDBJ databases">
        <title>Whole genome shotgun sequence of Methylobacterium oxalidis NBRC 107715.</title>
        <authorList>
            <person name="Hosoyama A."/>
            <person name="Uohara A."/>
            <person name="Ohji S."/>
            <person name="Ichikawa N."/>
        </authorList>
    </citation>
    <scope>NUCLEOTIDE SEQUENCE [LARGE SCALE GENOMIC DNA]</scope>
    <source>
        <strain evidence="2 4">NBRC 107715</strain>
    </source>
</reference>
<comment type="caution">
    <text evidence="2">The sequence shown here is derived from an EMBL/GenBank/DDBJ whole genome shotgun (WGS) entry which is preliminary data.</text>
</comment>
<sequence length="255" mass="27719">MPTITDAKAMAKALEAALRARNVAVSHGECLDIVSRQFGLKDWNVLSARAKRDEAAARRRAAELRGWGFQAEHPAAYDHGADDVDRDPDRGTALIRLDPEAALRLYPNLARAFGTYLQTVSAVPFRARRLEIRARLRCEGVTHGATIWARVDGMPGHTFAFDNLKGARSGWLFGDVPWTARRIVIDVPCDAITLHFGFFLKGSGSLWAAEFSVGDADASAQITAPAVARTSVEPAWITPVNLDFSDVISPPAIGT</sequence>